<dbReference type="SUPFAM" id="SSF50249">
    <property type="entry name" value="Nucleic acid-binding proteins"/>
    <property type="match status" value="1"/>
</dbReference>
<dbReference type="Gene3D" id="6.10.30.10">
    <property type="match status" value="1"/>
</dbReference>
<gene>
    <name evidence="3" type="ORF">AUP43_06785</name>
</gene>
<organism evidence="3 4">
    <name type="scientific">Oceanibaculum pacificum</name>
    <dbReference type="NCBI Taxonomy" id="580166"/>
    <lineage>
        <taxon>Bacteria</taxon>
        <taxon>Pseudomonadati</taxon>
        <taxon>Pseudomonadota</taxon>
        <taxon>Alphaproteobacteria</taxon>
        <taxon>Rhodospirillales</taxon>
        <taxon>Oceanibaculaceae</taxon>
        <taxon>Oceanibaculum</taxon>
    </lineage>
</organism>
<sequence>MSKPMPRITAVNRPYWEGCNADKLMLQRCTAADCGQYIFYPRVCCPHCGDGDPVWEQVSGRGQVLSYTLVQRPHHESFYAEAPFVFAAVTLEEGPLIYGRIEIDAAEAEGLNGRPVAIVFRDDQLPGQKLPFFRLTA</sequence>
<reference evidence="3 4" key="1">
    <citation type="submission" date="2015-12" db="EMBL/GenBank/DDBJ databases">
        <title>Genome sequence of Oceanibaculum pacificum MCCC 1A02656.</title>
        <authorList>
            <person name="Lu L."/>
            <person name="Lai Q."/>
            <person name="Shao Z."/>
            <person name="Qian P."/>
        </authorList>
    </citation>
    <scope>NUCLEOTIDE SEQUENCE [LARGE SCALE GENOMIC DNA]</scope>
    <source>
        <strain evidence="3 4">MCCC 1A02656</strain>
    </source>
</reference>
<dbReference type="STRING" id="580166.AUP43_06785"/>
<evidence type="ECO:0000259" key="1">
    <source>
        <dbReference type="Pfam" id="PF01796"/>
    </source>
</evidence>
<evidence type="ECO:0000313" key="3">
    <source>
        <dbReference type="EMBL" id="KZD09750.1"/>
    </source>
</evidence>
<protein>
    <recommendedName>
        <fullName evidence="5">DNA-binding protein</fullName>
    </recommendedName>
</protein>
<proteinExistence type="predicted"/>
<accession>A0A154W896</accession>
<evidence type="ECO:0000313" key="4">
    <source>
        <dbReference type="Proteomes" id="UP000076400"/>
    </source>
</evidence>
<dbReference type="EMBL" id="LPXN01000095">
    <property type="protein sequence ID" value="KZD09750.1"/>
    <property type="molecule type" value="Genomic_DNA"/>
</dbReference>
<dbReference type="Proteomes" id="UP000076400">
    <property type="component" value="Unassembled WGS sequence"/>
</dbReference>
<name>A0A154W896_9PROT</name>
<dbReference type="AlphaFoldDB" id="A0A154W896"/>
<dbReference type="InterPro" id="IPR022002">
    <property type="entry name" value="ChsH2_Znr"/>
</dbReference>
<feature type="domain" description="ChsH2 C-terminal OB-fold" evidence="1">
    <location>
        <begin position="55"/>
        <end position="121"/>
    </location>
</feature>
<dbReference type="Pfam" id="PF12172">
    <property type="entry name" value="zf-ChsH2"/>
    <property type="match status" value="1"/>
</dbReference>
<dbReference type="InterPro" id="IPR002878">
    <property type="entry name" value="ChsH2_C"/>
</dbReference>
<dbReference type="RefSeq" id="WP_067554565.1">
    <property type="nucleotide sequence ID" value="NZ_LPXN01000095.1"/>
</dbReference>
<dbReference type="InterPro" id="IPR052513">
    <property type="entry name" value="Thioester_dehydratase-like"/>
</dbReference>
<evidence type="ECO:0000259" key="2">
    <source>
        <dbReference type="Pfam" id="PF12172"/>
    </source>
</evidence>
<evidence type="ECO:0008006" key="5">
    <source>
        <dbReference type="Google" id="ProtNLM"/>
    </source>
</evidence>
<dbReference type="PANTHER" id="PTHR34075:SF5">
    <property type="entry name" value="BLR3430 PROTEIN"/>
    <property type="match status" value="1"/>
</dbReference>
<keyword evidence="4" id="KW-1185">Reference proteome</keyword>
<dbReference type="PANTHER" id="PTHR34075">
    <property type="entry name" value="BLR3430 PROTEIN"/>
    <property type="match status" value="1"/>
</dbReference>
<comment type="caution">
    <text evidence="3">The sequence shown here is derived from an EMBL/GenBank/DDBJ whole genome shotgun (WGS) entry which is preliminary data.</text>
</comment>
<dbReference type="InterPro" id="IPR012340">
    <property type="entry name" value="NA-bd_OB-fold"/>
</dbReference>
<dbReference type="Pfam" id="PF01796">
    <property type="entry name" value="OB_ChsH2_C"/>
    <property type="match status" value="1"/>
</dbReference>
<feature type="domain" description="ChsH2 rubredoxin-like zinc ribbon" evidence="2">
    <location>
        <begin position="16"/>
        <end position="52"/>
    </location>
</feature>